<dbReference type="Gene3D" id="3.40.50.300">
    <property type="entry name" value="P-loop containing nucleotide triphosphate hydrolases"/>
    <property type="match status" value="1"/>
</dbReference>
<dbReference type="EMBL" id="BK014753">
    <property type="protein sequence ID" value="DAD74135.1"/>
    <property type="molecule type" value="Genomic_DNA"/>
</dbReference>
<reference evidence="1" key="1">
    <citation type="journal article" date="2021" name="Proc. Natl. Acad. Sci. U.S.A.">
        <title>A Catalog of Tens of Thousands of Viruses from Human Metagenomes Reveals Hidden Associations with Chronic Diseases.</title>
        <authorList>
            <person name="Tisza M.J."/>
            <person name="Buck C.B."/>
        </authorList>
    </citation>
    <scope>NUCLEOTIDE SEQUENCE</scope>
    <source>
        <strain evidence="1">CtplG2</strain>
    </source>
</reference>
<dbReference type="InterPro" id="IPR027417">
    <property type="entry name" value="P-loop_NTPase"/>
</dbReference>
<proteinExistence type="predicted"/>
<organism evidence="1">
    <name type="scientific">Myoviridae sp. ctplG2</name>
    <dbReference type="NCBI Taxonomy" id="2826700"/>
    <lineage>
        <taxon>Viruses</taxon>
        <taxon>Duplodnaviria</taxon>
        <taxon>Heunggongvirae</taxon>
        <taxon>Uroviricota</taxon>
        <taxon>Caudoviricetes</taxon>
    </lineage>
</organism>
<accession>A0A8S5LWA1</accession>
<name>A0A8S5LWA1_9CAUD</name>
<dbReference type="Gene3D" id="3.30.420.240">
    <property type="match status" value="1"/>
</dbReference>
<evidence type="ECO:0000313" key="1">
    <source>
        <dbReference type="EMBL" id="DAD74135.1"/>
    </source>
</evidence>
<protein>
    <submittedName>
        <fullName evidence="1">Terminase large subunit</fullName>
    </submittedName>
</protein>
<sequence length="556" mass="63394">MLNIKNAKQYIEKFLKIKTKNNEIVPFTLNEPQKRLYDVIRQQAEQKKPIRLIILKARQMGFSTLTEALIFHRTATKANVNSLIIAHKDDATTNLFNMSKLFYSELPPMMKPQRRASNAKEIIFDAPSRREDLKGLNSKIKCATAGGDGVGRSDTFSNVHISEFAFWTGDKMETLNGLLQSVPSTAGTMVIVESTANGFDEFKRLWDASVNGENDFVPVFFPWFELSEYSKPYDGFELTDEEKELRQRYNLTLDQLTWRRWCIKNNCGGDINLFKQEYPASPEEAFIATGACVFDTEKIIRRINDLKDCECKQGGFEYEYDGACIKQARFTDDVKGCIKIFKEPTENTPYVIGGDTAGDGSDYFTAHVIDNTTGEQVAVLRSDTMDEDEYTRQIYCLGMYYNNALVGIEANFSTFPIRELSRIGYHKQYVRETPDTFTGAVKKAFGFKTTTATRPVIIANLVQIIRDETYLINDVATLREMLSFVKIKGKAQAEDGEHDDLVMGLAITYGIRGQQAMTVEKGNAKKVRWEADQWEDYYNSNAEGRKELIKRWGNPF</sequence>